<dbReference type="Proteomes" id="UP000019322">
    <property type="component" value="Chromosome"/>
</dbReference>
<proteinExistence type="inferred from homology"/>
<dbReference type="InterPro" id="IPR001173">
    <property type="entry name" value="Glyco_trans_2-like"/>
</dbReference>
<gene>
    <name evidence="5" type="ORF">SMUL_3181</name>
</gene>
<name>A0AA86AR98_SULMK</name>
<accession>A0AA86AR98</accession>
<protein>
    <submittedName>
        <fullName evidence="5">Glycosyltransferase</fullName>
    </submittedName>
</protein>
<comment type="similarity">
    <text evidence="1">Belongs to the glycosyltransferase 2 family.</text>
</comment>
<dbReference type="InterPro" id="IPR029044">
    <property type="entry name" value="Nucleotide-diphossugar_trans"/>
</dbReference>
<organism evidence="5 6">
    <name type="scientific">Sulfurospirillum multivorans (strain DM 12446 / JCM 15788 / NBRC 109480)</name>
    <dbReference type="NCBI Taxonomy" id="1150621"/>
    <lineage>
        <taxon>Bacteria</taxon>
        <taxon>Pseudomonadati</taxon>
        <taxon>Campylobacterota</taxon>
        <taxon>Epsilonproteobacteria</taxon>
        <taxon>Campylobacterales</taxon>
        <taxon>Sulfurospirillaceae</taxon>
        <taxon>Sulfurospirillum</taxon>
    </lineage>
</organism>
<dbReference type="SUPFAM" id="SSF53448">
    <property type="entry name" value="Nucleotide-diphospho-sugar transferases"/>
    <property type="match status" value="1"/>
</dbReference>
<dbReference type="KEGG" id="smul:SMUL_3181"/>
<dbReference type="GO" id="GO:0016757">
    <property type="term" value="F:glycosyltransferase activity"/>
    <property type="evidence" value="ECO:0007669"/>
    <property type="project" value="UniProtKB-KW"/>
</dbReference>
<evidence type="ECO:0000256" key="1">
    <source>
        <dbReference type="ARBA" id="ARBA00006739"/>
    </source>
</evidence>
<evidence type="ECO:0000313" key="5">
    <source>
        <dbReference type="EMBL" id="AHJ14407.1"/>
    </source>
</evidence>
<feature type="domain" description="Glycosyltransferase 2-like" evidence="4">
    <location>
        <begin position="10"/>
        <end position="118"/>
    </location>
</feature>
<keyword evidence="2" id="KW-0328">Glycosyltransferase</keyword>
<dbReference type="Gene3D" id="3.90.550.10">
    <property type="entry name" value="Spore Coat Polysaccharide Biosynthesis Protein SpsA, Chain A"/>
    <property type="match status" value="1"/>
</dbReference>
<dbReference type="RefSeq" id="WP_025346233.1">
    <property type="nucleotide sequence ID" value="NZ_CP007201.1"/>
</dbReference>
<evidence type="ECO:0000256" key="3">
    <source>
        <dbReference type="ARBA" id="ARBA00022679"/>
    </source>
</evidence>
<evidence type="ECO:0000256" key="2">
    <source>
        <dbReference type="ARBA" id="ARBA00022676"/>
    </source>
</evidence>
<dbReference type="CDD" id="cd04185">
    <property type="entry name" value="GT_2_like_b"/>
    <property type="match status" value="1"/>
</dbReference>
<dbReference type="EMBL" id="CP007201">
    <property type="protein sequence ID" value="AHJ14407.1"/>
    <property type="molecule type" value="Genomic_DNA"/>
</dbReference>
<dbReference type="AlphaFoldDB" id="A0AA86AR98"/>
<keyword evidence="3" id="KW-0808">Transferase</keyword>
<dbReference type="PANTHER" id="PTHR43179:SF12">
    <property type="entry name" value="GALACTOFURANOSYLTRANSFERASE GLFT2"/>
    <property type="match status" value="1"/>
</dbReference>
<dbReference type="Pfam" id="PF00535">
    <property type="entry name" value="Glycos_transf_2"/>
    <property type="match status" value="1"/>
</dbReference>
<evidence type="ECO:0000313" key="6">
    <source>
        <dbReference type="Proteomes" id="UP000019322"/>
    </source>
</evidence>
<evidence type="ECO:0000259" key="4">
    <source>
        <dbReference type="Pfam" id="PF00535"/>
    </source>
</evidence>
<reference evidence="5 6" key="1">
    <citation type="journal article" date="2014" name="Environ. Microbiol.">
        <title>Insights into organohalide respiration and the versatile catabolism of Sulfurospirillum multivorans gained from comparative genomics and physiological studies.</title>
        <authorList>
            <person name="Goris T."/>
            <person name="Schubert T."/>
            <person name="Gadkari J."/>
            <person name="Wubet T."/>
            <person name="Tarkka M."/>
            <person name="Buscot F."/>
            <person name="Adrian L."/>
            <person name="Diekert G."/>
        </authorList>
    </citation>
    <scope>NUCLEOTIDE SEQUENCE [LARGE SCALE GENOMIC DNA]</scope>
    <source>
        <strain evidence="6">DM 12446 / JCM 15788 / NBRC 109480</strain>
    </source>
</reference>
<dbReference type="PANTHER" id="PTHR43179">
    <property type="entry name" value="RHAMNOSYLTRANSFERASE WBBL"/>
    <property type="match status" value="1"/>
</dbReference>
<sequence>MTSMHPKICTIVVTYNRYALLKECIDSLLHQTYPTDILVIDNASTDGTEANLIKEGYTSFENLCYQKLDTNLGGAGGFHAGCAYASAYEYDFMWLMDDDAEPEYTALEKLIEAISLNASYPAYAPSVFIGTKEKHTLSTFGHRGQFNYKQTLPSFQRPLSVETFLKKTVEIDMASFVGILISSNAMKKIGLPKKEFFIHHDDTEYSLRLATLGKILLVNESKIYHKEKRQNEKIERRFFGFHKNRIRFEVLWLKYFGLRNSIYIAIQYSKTPFVWLDILKLYGTLCKDILLYDDHKWLRLRFATHSILDGLRGHFDNTKAKRLLHV</sequence>